<dbReference type="Pfam" id="PF07963">
    <property type="entry name" value="N_methyl"/>
    <property type="match status" value="1"/>
</dbReference>
<comment type="subcellular location">
    <subcellularLocation>
        <location evidence="1">Cell surface</location>
    </subcellularLocation>
</comment>
<evidence type="ECO:0000256" key="2">
    <source>
        <dbReference type="ARBA" id="ARBA00023287"/>
    </source>
</evidence>
<name>A0A1T4XP28_9BACL</name>
<dbReference type="EMBL" id="FUYJ01000001">
    <property type="protein sequence ID" value="SKA90868.1"/>
    <property type="molecule type" value="Genomic_DNA"/>
</dbReference>
<dbReference type="RefSeq" id="WP_078816780.1">
    <property type="nucleotide sequence ID" value="NZ_FUYJ01000001.1"/>
</dbReference>
<sequence>MKTNNEKGMTLVEILAALVILGIVFIGFMTIFPQMNNMNNRTETKLETMNLAKKVLADFREASPSLPTDYELMPTNANQVSERYTRSNKDYFIEVICSPREDSEFNNQKCNNSENNPDRKTDLYKIHIEVKKEEKIVSESFGYIVLD</sequence>
<evidence type="ECO:0000256" key="3">
    <source>
        <dbReference type="SAM" id="Phobius"/>
    </source>
</evidence>
<dbReference type="AlphaFoldDB" id="A0A1T4XP28"/>
<gene>
    <name evidence="4" type="ORF">SAMN04244570_1031</name>
</gene>
<protein>
    <submittedName>
        <fullName evidence="4">Prepilin-type N-terminal cleavage/methylation domain-containing protein</fullName>
    </submittedName>
</protein>
<dbReference type="GO" id="GO:0030420">
    <property type="term" value="P:establishment of competence for transformation"/>
    <property type="evidence" value="ECO:0007669"/>
    <property type="project" value="UniProtKB-KW"/>
</dbReference>
<organism evidence="4 5">
    <name type="scientific">Sporosarcina newyorkensis</name>
    <dbReference type="NCBI Taxonomy" id="759851"/>
    <lineage>
        <taxon>Bacteria</taxon>
        <taxon>Bacillati</taxon>
        <taxon>Bacillota</taxon>
        <taxon>Bacilli</taxon>
        <taxon>Bacillales</taxon>
        <taxon>Caryophanaceae</taxon>
        <taxon>Sporosarcina</taxon>
    </lineage>
</organism>
<keyword evidence="3" id="KW-1133">Transmembrane helix</keyword>
<dbReference type="InterPro" id="IPR012902">
    <property type="entry name" value="N_methyl_site"/>
</dbReference>
<dbReference type="NCBIfam" id="TIGR02532">
    <property type="entry name" value="IV_pilin_GFxxxE"/>
    <property type="match status" value="1"/>
</dbReference>
<evidence type="ECO:0000256" key="1">
    <source>
        <dbReference type="ARBA" id="ARBA00004241"/>
    </source>
</evidence>
<dbReference type="GO" id="GO:0009986">
    <property type="term" value="C:cell surface"/>
    <property type="evidence" value="ECO:0007669"/>
    <property type="project" value="UniProtKB-SubCell"/>
</dbReference>
<evidence type="ECO:0000313" key="4">
    <source>
        <dbReference type="EMBL" id="SKA90868.1"/>
    </source>
</evidence>
<evidence type="ECO:0000313" key="5">
    <source>
        <dbReference type="Proteomes" id="UP000190042"/>
    </source>
</evidence>
<proteinExistence type="predicted"/>
<keyword evidence="3" id="KW-0472">Membrane</keyword>
<dbReference type="Proteomes" id="UP000190042">
    <property type="component" value="Unassembled WGS sequence"/>
</dbReference>
<keyword evidence="5" id="KW-1185">Reference proteome</keyword>
<keyword evidence="2" id="KW-0178">Competence</keyword>
<feature type="transmembrane region" description="Helical" evidence="3">
    <location>
        <begin position="12"/>
        <end position="32"/>
    </location>
</feature>
<keyword evidence="3" id="KW-0812">Transmembrane</keyword>
<reference evidence="5" key="1">
    <citation type="submission" date="2017-02" db="EMBL/GenBank/DDBJ databases">
        <authorList>
            <person name="Varghese N."/>
            <person name="Submissions S."/>
        </authorList>
    </citation>
    <scope>NUCLEOTIDE SEQUENCE [LARGE SCALE GENOMIC DNA]</scope>
    <source>
        <strain evidence="5">DSM 23966</strain>
    </source>
</reference>
<accession>A0A1T4XP28</accession>
<dbReference type="PROSITE" id="PS00409">
    <property type="entry name" value="PROKAR_NTER_METHYL"/>
    <property type="match status" value="1"/>
</dbReference>